<evidence type="ECO:0000313" key="3">
    <source>
        <dbReference type="Proteomes" id="UP000799539"/>
    </source>
</evidence>
<feature type="region of interest" description="Disordered" evidence="1">
    <location>
        <begin position="238"/>
        <end position="291"/>
    </location>
</feature>
<proteinExistence type="predicted"/>
<feature type="region of interest" description="Disordered" evidence="1">
    <location>
        <begin position="91"/>
        <end position="112"/>
    </location>
</feature>
<evidence type="ECO:0000313" key="2">
    <source>
        <dbReference type="EMBL" id="KAF2215829.1"/>
    </source>
</evidence>
<organism evidence="2 3">
    <name type="scientific">Cercospora zeae-maydis SCOH1-5</name>
    <dbReference type="NCBI Taxonomy" id="717836"/>
    <lineage>
        <taxon>Eukaryota</taxon>
        <taxon>Fungi</taxon>
        <taxon>Dikarya</taxon>
        <taxon>Ascomycota</taxon>
        <taxon>Pezizomycotina</taxon>
        <taxon>Dothideomycetes</taxon>
        <taxon>Dothideomycetidae</taxon>
        <taxon>Mycosphaerellales</taxon>
        <taxon>Mycosphaerellaceae</taxon>
        <taxon>Cercospora</taxon>
    </lineage>
</organism>
<keyword evidence="3" id="KW-1185">Reference proteome</keyword>
<dbReference type="Proteomes" id="UP000799539">
    <property type="component" value="Unassembled WGS sequence"/>
</dbReference>
<feature type="compositionally biased region" description="Basic and acidic residues" evidence="1">
    <location>
        <begin position="247"/>
        <end position="262"/>
    </location>
</feature>
<feature type="region of interest" description="Disordered" evidence="1">
    <location>
        <begin position="23"/>
        <end position="74"/>
    </location>
</feature>
<reference evidence="2" key="1">
    <citation type="journal article" date="2020" name="Stud. Mycol.">
        <title>101 Dothideomycetes genomes: a test case for predicting lifestyles and emergence of pathogens.</title>
        <authorList>
            <person name="Haridas S."/>
            <person name="Albert R."/>
            <person name="Binder M."/>
            <person name="Bloem J."/>
            <person name="Labutti K."/>
            <person name="Salamov A."/>
            <person name="Andreopoulos B."/>
            <person name="Baker S."/>
            <person name="Barry K."/>
            <person name="Bills G."/>
            <person name="Bluhm B."/>
            <person name="Cannon C."/>
            <person name="Castanera R."/>
            <person name="Culley D."/>
            <person name="Daum C."/>
            <person name="Ezra D."/>
            <person name="Gonzalez J."/>
            <person name="Henrissat B."/>
            <person name="Kuo A."/>
            <person name="Liang C."/>
            <person name="Lipzen A."/>
            <person name="Lutzoni F."/>
            <person name="Magnuson J."/>
            <person name="Mondo S."/>
            <person name="Nolan M."/>
            <person name="Ohm R."/>
            <person name="Pangilinan J."/>
            <person name="Park H.-J."/>
            <person name="Ramirez L."/>
            <person name="Alfaro M."/>
            <person name="Sun H."/>
            <person name="Tritt A."/>
            <person name="Yoshinaga Y."/>
            <person name="Zwiers L.-H."/>
            <person name="Turgeon B."/>
            <person name="Goodwin S."/>
            <person name="Spatafora J."/>
            <person name="Crous P."/>
            <person name="Grigoriev I."/>
        </authorList>
    </citation>
    <scope>NUCLEOTIDE SEQUENCE</scope>
    <source>
        <strain evidence="2">SCOH1-5</strain>
    </source>
</reference>
<accession>A0A6A6FR23</accession>
<feature type="compositionally biased region" description="Polar residues" evidence="1">
    <location>
        <begin position="23"/>
        <end position="43"/>
    </location>
</feature>
<dbReference type="EMBL" id="ML992665">
    <property type="protein sequence ID" value="KAF2215829.1"/>
    <property type="molecule type" value="Genomic_DNA"/>
</dbReference>
<dbReference type="AlphaFoldDB" id="A0A6A6FR23"/>
<gene>
    <name evidence="2" type="ORF">CERZMDRAFT_94218</name>
</gene>
<name>A0A6A6FR23_9PEZI</name>
<sequence length="291" mass="31604">MRQTSDFRGQTICDACSLRMLQTETSSSHHLQKTSTSRLSTKRMQSEDRERAVIASDQATSSTPSEFARSEPDEEQAHRIFGDLARFAWPGQGRNRSPCPSPGASEWSQSPKSRRLTDFTLAELRASASHAGISSMNTSLMQYLRDADERWNSHSPDHLGQMPAAHGMYRSCDEPSLQFKASSSSVLLDSKHQAADSLIAALGDDFLPTTQYFKSTGSSTGDADSDVSHLDLTELDSSLARSGSPSDHVECGRRGAIAERRSSTGATAPLHHGKKRRRSSTTAIADGITAA</sequence>
<protein>
    <submittedName>
        <fullName evidence="2">Uncharacterized protein</fullName>
    </submittedName>
</protein>
<evidence type="ECO:0000256" key="1">
    <source>
        <dbReference type="SAM" id="MobiDB-lite"/>
    </source>
</evidence>